<reference evidence="2 3" key="1">
    <citation type="journal article" date="2010" name="Stand. Genomic Sci.">
        <title>Complete genome sequence of Intrasporangium calvum type strain (7 KIP).</title>
        <authorList>
            <person name="Del Rio T.G."/>
            <person name="Chertkov O."/>
            <person name="Yasawong M."/>
            <person name="Lucas S."/>
            <person name="Deshpande S."/>
            <person name="Cheng J.F."/>
            <person name="Detter C."/>
            <person name="Tapia R."/>
            <person name="Han C."/>
            <person name="Goodwin L."/>
            <person name="Pitluck S."/>
            <person name="Liolios K."/>
            <person name="Ivanova N."/>
            <person name="Mavromatis K."/>
            <person name="Pati A."/>
            <person name="Chen A."/>
            <person name="Palaniappan K."/>
            <person name="Land M."/>
            <person name="Hauser L."/>
            <person name="Chang Y.J."/>
            <person name="Jeffries C.D."/>
            <person name="Rohde M."/>
            <person name="Pukall R."/>
            <person name="Sikorski J."/>
            <person name="Goker M."/>
            <person name="Woyke T."/>
            <person name="Bristow J."/>
            <person name="Eisen J.A."/>
            <person name="Markowitz V."/>
            <person name="Hugenholtz P."/>
            <person name="Kyrpides N.C."/>
            <person name="Klenk H.P."/>
            <person name="Lapidus A."/>
        </authorList>
    </citation>
    <scope>NUCLEOTIDE SEQUENCE [LARGE SCALE GENOMIC DNA]</scope>
    <source>
        <strain evidence="3">ATCC 23552 / DSM 43043 / JCM 3097 / NBRC 12989 / 7 KIP</strain>
    </source>
</reference>
<organism evidence="2 3">
    <name type="scientific">Intrasporangium calvum (strain ATCC 23552 / DSM 43043 / JCM 3097 / NBRC 12989 / NCIMB 10167 / NRRL B-3866 / 7 KIP)</name>
    <dbReference type="NCBI Taxonomy" id="710696"/>
    <lineage>
        <taxon>Bacteria</taxon>
        <taxon>Bacillati</taxon>
        <taxon>Actinomycetota</taxon>
        <taxon>Actinomycetes</taxon>
        <taxon>Micrococcales</taxon>
        <taxon>Intrasporangiaceae</taxon>
        <taxon>Intrasporangium</taxon>
    </lineage>
</organism>
<name>E6SEG6_INTC7</name>
<dbReference type="HOGENOM" id="CLU_2973360_0_0_11"/>
<evidence type="ECO:0000313" key="3">
    <source>
        <dbReference type="Proteomes" id="UP000008914"/>
    </source>
</evidence>
<dbReference type="eggNOG" id="ENOG502ZGTI">
    <property type="taxonomic scope" value="Bacteria"/>
</dbReference>
<accession>E6SEG6</accession>
<feature type="compositionally biased region" description="Basic and acidic residues" evidence="1">
    <location>
        <begin position="39"/>
        <end position="58"/>
    </location>
</feature>
<dbReference type="KEGG" id="ica:Intca_3361"/>
<gene>
    <name evidence="2" type="ordered locus">Intca_3361</name>
</gene>
<dbReference type="Proteomes" id="UP000008914">
    <property type="component" value="Chromosome"/>
</dbReference>
<evidence type="ECO:0000313" key="2">
    <source>
        <dbReference type="EMBL" id="ADU49843.1"/>
    </source>
</evidence>
<protein>
    <submittedName>
        <fullName evidence="2">Uncharacterized protein</fullName>
    </submittedName>
</protein>
<sequence length="58" mass="6394">MSGQPDESDISQRAELLPEEQAVGSDDPEAQAAAILDESSERTEYPEETRRESTQTPD</sequence>
<dbReference type="RefSeq" id="WP_013494155.1">
    <property type="nucleotide sequence ID" value="NC_014830.1"/>
</dbReference>
<feature type="region of interest" description="Disordered" evidence="1">
    <location>
        <begin position="1"/>
        <end position="58"/>
    </location>
</feature>
<evidence type="ECO:0000256" key="1">
    <source>
        <dbReference type="SAM" id="MobiDB-lite"/>
    </source>
</evidence>
<keyword evidence="3" id="KW-1185">Reference proteome</keyword>
<dbReference type="AlphaFoldDB" id="E6SEG6"/>
<dbReference type="EMBL" id="CP002343">
    <property type="protein sequence ID" value="ADU49843.1"/>
    <property type="molecule type" value="Genomic_DNA"/>
</dbReference>
<proteinExistence type="predicted"/>